<dbReference type="SUPFAM" id="SSF53927">
    <property type="entry name" value="Cytidine deaminase-like"/>
    <property type="match status" value="1"/>
</dbReference>
<dbReference type="GO" id="GO:0072527">
    <property type="term" value="P:pyrimidine-containing compound metabolic process"/>
    <property type="evidence" value="ECO:0007669"/>
    <property type="project" value="UniProtKB-ARBA"/>
</dbReference>
<dbReference type="InterPro" id="IPR036457">
    <property type="entry name" value="PPM-type-like_dom_sf"/>
</dbReference>
<feature type="active site" description="Proton donor" evidence="10">
    <location>
        <position position="66"/>
    </location>
</feature>
<dbReference type="CDD" id="cd00143">
    <property type="entry name" value="PP2Cc"/>
    <property type="match status" value="1"/>
</dbReference>
<evidence type="ECO:0000256" key="8">
    <source>
        <dbReference type="ARBA" id="ARBA00032005"/>
    </source>
</evidence>
<dbReference type="NCBIfam" id="TIGR01354">
    <property type="entry name" value="cyt_deam_tetra"/>
    <property type="match status" value="1"/>
</dbReference>
<dbReference type="NCBIfam" id="NF004064">
    <property type="entry name" value="PRK05578.1"/>
    <property type="match status" value="1"/>
</dbReference>
<dbReference type="InterPro" id="IPR006262">
    <property type="entry name" value="Cyt_deam_tetra"/>
</dbReference>
<dbReference type="PROSITE" id="PS00903">
    <property type="entry name" value="CYT_DCMP_DEAMINASES_1"/>
    <property type="match status" value="1"/>
</dbReference>
<dbReference type="Proteomes" id="UP000663824">
    <property type="component" value="Unassembled WGS sequence"/>
</dbReference>
<dbReference type="InterPro" id="IPR001932">
    <property type="entry name" value="PPM-type_phosphatase-like_dom"/>
</dbReference>
<dbReference type="SMART" id="SM00332">
    <property type="entry name" value="PP2Cc"/>
    <property type="match status" value="1"/>
</dbReference>
<feature type="binding site" evidence="12">
    <location>
        <position position="101"/>
    </location>
    <ligand>
        <name>Zn(2+)</name>
        <dbReference type="ChEBI" id="CHEBI:29105"/>
        <note>catalytic</note>
    </ligand>
</feature>
<feature type="binding site" evidence="11">
    <location>
        <begin position="53"/>
        <end position="59"/>
    </location>
    <ligand>
        <name>substrate</name>
    </ligand>
</feature>
<comment type="similarity">
    <text evidence="3">Belongs to the cytidine and deoxycytidylate deaminase family.</text>
</comment>
<organism evidence="15 16">
    <name type="scientific">Rotaria magnacalcarata</name>
    <dbReference type="NCBI Taxonomy" id="392030"/>
    <lineage>
        <taxon>Eukaryota</taxon>
        <taxon>Metazoa</taxon>
        <taxon>Spiralia</taxon>
        <taxon>Gnathifera</taxon>
        <taxon>Rotifera</taxon>
        <taxon>Eurotatoria</taxon>
        <taxon>Bdelloidea</taxon>
        <taxon>Philodinida</taxon>
        <taxon>Philodinidae</taxon>
        <taxon>Rotaria</taxon>
    </lineage>
</organism>
<evidence type="ECO:0000313" key="16">
    <source>
        <dbReference type="Proteomes" id="UP000663824"/>
    </source>
</evidence>
<evidence type="ECO:0000256" key="10">
    <source>
        <dbReference type="PIRSR" id="PIRSR606262-1"/>
    </source>
</evidence>
<dbReference type="PROSITE" id="PS51746">
    <property type="entry name" value="PPM_2"/>
    <property type="match status" value="1"/>
</dbReference>
<feature type="domain" description="PPM-type phosphatase" evidence="13">
    <location>
        <begin position="277"/>
        <end position="681"/>
    </location>
</feature>
<dbReference type="GO" id="GO:0005829">
    <property type="term" value="C:cytosol"/>
    <property type="evidence" value="ECO:0007669"/>
    <property type="project" value="TreeGrafter"/>
</dbReference>
<dbReference type="GO" id="GO:0055086">
    <property type="term" value="P:nucleobase-containing small molecule metabolic process"/>
    <property type="evidence" value="ECO:0007669"/>
    <property type="project" value="UniProtKB-ARBA"/>
</dbReference>
<dbReference type="InterPro" id="IPR002125">
    <property type="entry name" value="CMP_dCMP_dom"/>
</dbReference>
<dbReference type="InterPro" id="IPR016193">
    <property type="entry name" value="Cytidine_deaminase-like"/>
</dbReference>
<name>A0A816TES2_9BILA</name>
<evidence type="ECO:0000256" key="6">
    <source>
        <dbReference type="ARBA" id="ARBA00022801"/>
    </source>
</evidence>
<comment type="cofactor">
    <cofactor evidence="1 12">
        <name>Zn(2+)</name>
        <dbReference type="ChEBI" id="CHEBI:29105"/>
    </cofactor>
</comment>
<keyword evidence="7 12" id="KW-0862">Zinc</keyword>
<dbReference type="Gene3D" id="3.60.40.10">
    <property type="entry name" value="PPM-type phosphatase domain"/>
    <property type="match status" value="1"/>
</dbReference>
<dbReference type="PROSITE" id="PS51747">
    <property type="entry name" value="CYT_DCMP_DEAMINASES_2"/>
    <property type="match status" value="1"/>
</dbReference>
<evidence type="ECO:0000256" key="12">
    <source>
        <dbReference type="PIRSR" id="PIRSR606262-3"/>
    </source>
</evidence>
<evidence type="ECO:0000256" key="7">
    <source>
        <dbReference type="ARBA" id="ARBA00022833"/>
    </source>
</evidence>
<dbReference type="InterPro" id="IPR050202">
    <property type="entry name" value="Cyt/Deoxycyt_deaminase"/>
</dbReference>
<dbReference type="AlphaFoldDB" id="A0A816TES2"/>
<accession>A0A816TES2</accession>
<evidence type="ECO:0000313" key="15">
    <source>
        <dbReference type="EMBL" id="CAF2100286.1"/>
    </source>
</evidence>
<comment type="caution">
    <text evidence="15">The sequence shown here is derived from an EMBL/GenBank/DDBJ whole genome shotgun (WGS) entry which is preliminary data.</text>
</comment>
<dbReference type="Pfam" id="PF00383">
    <property type="entry name" value="dCMP_cyt_deam_1"/>
    <property type="match status" value="1"/>
</dbReference>
<protein>
    <recommendedName>
        <fullName evidence="4">cytidine deaminase</fullName>
        <ecNumber evidence="4">3.5.4.5</ecNumber>
    </recommendedName>
    <alternativeName>
        <fullName evidence="8">Cytidine aminohydrolase</fullName>
    </alternativeName>
</protein>
<keyword evidence="5 12" id="KW-0479">Metal-binding</keyword>
<evidence type="ECO:0000256" key="11">
    <source>
        <dbReference type="PIRSR" id="PIRSR606262-2"/>
    </source>
</evidence>
<dbReference type="PANTHER" id="PTHR11644">
    <property type="entry name" value="CYTIDINE DEAMINASE"/>
    <property type="match status" value="1"/>
</dbReference>
<gene>
    <name evidence="15" type="ORF">MBJ925_LOCUS22145</name>
</gene>
<reference evidence="15" key="1">
    <citation type="submission" date="2021-02" db="EMBL/GenBank/DDBJ databases">
        <authorList>
            <person name="Nowell W R."/>
        </authorList>
    </citation>
    <scope>NUCLEOTIDE SEQUENCE</scope>
</reference>
<dbReference type="EC" id="3.5.4.5" evidence="4"/>
<evidence type="ECO:0000259" key="14">
    <source>
        <dbReference type="PROSITE" id="PS51747"/>
    </source>
</evidence>
<evidence type="ECO:0000256" key="1">
    <source>
        <dbReference type="ARBA" id="ARBA00001947"/>
    </source>
</evidence>
<dbReference type="Gene3D" id="3.40.140.10">
    <property type="entry name" value="Cytidine Deaminase, domain 2"/>
    <property type="match status" value="1"/>
</dbReference>
<dbReference type="InterPro" id="IPR016192">
    <property type="entry name" value="APOBEC/CMP_deaminase_Zn-bd"/>
</dbReference>
<keyword evidence="6" id="KW-0378">Hydrolase</keyword>
<feature type="binding site" evidence="12">
    <location>
        <position position="64"/>
    </location>
    <ligand>
        <name>Zn(2+)</name>
        <dbReference type="ChEBI" id="CHEBI:29105"/>
        <note>catalytic</note>
    </ligand>
</feature>
<evidence type="ECO:0000256" key="2">
    <source>
        <dbReference type="ARBA" id="ARBA00003949"/>
    </source>
</evidence>
<comment type="function">
    <text evidence="2">This enzyme scavenges exogenous and endogenous cytidine and 2'-deoxycytidine for UMP synthesis.</text>
</comment>
<evidence type="ECO:0000256" key="3">
    <source>
        <dbReference type="ARBA" id="ARBA00006576"/>
    </source>
</evidence>
<feature type="domain" description="CMP/dCMP-type deaminase" evidence="14">
    <location>
        <begin position="12"/>
        <end position="139"/>
    </location>
</feature>
<proteinExistence type="inferred from homology"/>
<evidence type="ECO:0000256" key="5">
    <source>
        <dbReference type="ARBA" id="ARBA00022723"/>
    </source>
</evidence>
<dbReference type="GO" id="GO:0004126">
    <property type="term" value="F:cytidine deaminase activity"/>
    <property type="evidence" value="ECO:0007669"/>
    <property type="project" value="UniProtKB-EC"/>
</dbReference>
<dbReference type="CDD" id="cd01283">
    <property type="entry name" value="cytidine_deaminase"/>
    <property type="match status" value="1"/>
</dbReference>
<dbReference type="SUPFAM" id="SSF81606">
    <property type="entry name" value="PP2C-like"/>
    <property type="match status" value="1"/>
</dbReference>
<dbReference type="EMBL" id="CAJNRE010011286">
    <property type="protein sequence ID" value="CAF2100286.1"/>
    <property type="molecule type" value="Genomic_DNA"/>
</dbReference>
<sequence length="686" mass="76937">MDKQSVNDFSSNELHELFRGAHLAKHRAHCPYSQFRVGAALLTSTGKIYTGCNVENAAYPLSTCAERTAVVKAVSDGEKSFKKIAITSDVEVGFTGPCGSCRQTLAEFGLDIDVYLISPKNEAKMYSLRDLLPIAFTPQDLQKPRATTCALGHIIDHTKPDITVLCELCKCFLHVSELKTHTIYHNALKLYKFKEVPNKIDVILRRRDLLIQRMQRLNNISTESYFKYVKTINDGFQILKRTIEPYMYAENGCLYENREASCVQGFSFVPRNRLFLSIGMCTSQNKQNKADMEDTMRFIDCFGGKEKFAYVGLFDGYNGKASSSLCREHFHDAILFEMSKLINEMNGVEAEETLINRLYARMIDPSSEFSNVKNIGDVYRLAYLKMDHLLSRGVNETSSVRWSGTSACTAVIVTNDKIDELLADLENDDNPDDEKKGRIVLGHIHVANCGSVEALGIRGGEAFLLTQKHTPANKHERERILGAGVKISDNDLVAGILETSRGLGNHGDKVIKKSVINSPYFWTYEIDPSLECIILATEGLWQVLQNDVVVDIVTQSLPSHHLPIPDRVETALRSVLEKYGKTTHTPYFTHEDEVLNCMNELLYLIEENSDGDNQNDKMNFLSTCNRAVQCSEDEIHQEIWNSLSSECRIRLELAQTIAERLVSAALLAQSKTNVSVICLLLPGAAV</sequence>
<evidence type="ECO:0000256" key="4">
    <source>
        <dbReference type="ARBA" id="ARBA00012783"/>
    </source>
</evidence>
<dbReference type="GO" id="GO:0042802">
    <property type="term" value="F:identical protein binding"/>
    <property type="evidence" value="ECO:0007669"/>
    <property type="project" value="UniProtKB-ARBA"/>
</dbReference>
<dbReference type="FunFam" id="3.40.140.10:FF:000008">
    <property type="entry name" value="Cytidine deaminase"/>
    <property type="match status" value="1"/>
</dbReference>
<dbReference type="GO" id="GO:0008270">
    <property type="term" value="F:zinc ion binding"/>
    <property type="evidence" value="ECO:0007669"/>
    <property type="project" value="InterPro"/>
</dbReference>
<feature type="binding site" evidence="12">
    <location>
        <position position="98"/>
    </location>
    <ligand>
        <name>Zn(2+)</name>
        <dbReference type="ChEBI" id="CHEBI:29105"/>
        <note>catalytic</note>
    </ligand>
</feature>
<evidence type="ECO:0000259" key="13">
    <source>
        <dbReference type="PROSITE" id="PS51746"/>
    </source>
</evidence>
<evidence type="ECO:0000256" key="9">
    <source>
        <dbReference type="ARBA" id="ARBA00049558"/>
    </source>
</evidence>
<dbReference type="PANTHER" id="PTHR11644:SF2">
    <property type="entry name" value="CYTIDINE DEAMINASE"/>
    <property type="match status" value="1"/>
</dbReference>
<dbReference type="Pfam" id="PF00481">
    <property type="entry name" value="PP2C"/>
    <property type="match status" value="1"/>
</dbReference>
<comment type="catalytic activity">
    <reaction evidence="9">
        <text>cytidine + H2O + H(+) = uridine + NH4(+)</text>
        <dbReference type="Rhea" id="RHEA:16069"/>
        <dbReference type="ChEBI" id="CHEBI:15377"/>
        <dbReference type="ChEBI" id="CHEBI:15378"/>
        <dbReference type="ChEBI" id="CHEBI:16704"/>
        <dbReference type="ChEBI" id="CHEBI:17562"/>
        <dbReference type="ChEBI" id="CHEBI:28938"/>
        <dbReference type="EC" id="3.5.4.5"/>
    </reaction>
</comment>